<dbReference type="InterPro" id="IPR036086">
    <property type="entry name" value="ParB/Sulfiredoxin_sf"/>
</dbReference>
<evidence type="ECO:0000313" key="3">
    <source>
        <dbReference type="Proteomes" id="UP000315471"/>
    </source>
</evidence>
<sequence>MRSKKVRIENLTHHQWQGSIISDLQPKEFASLKNDIEQRGLQTPILVTRDFMVIDGHQRLRACVELKFDEIDAVYFEPTSEHERDQAFLLNNIQRRQMGVVARARAIQKLVEIERAKMFGCRSRPTASQLRDRIAKSIGGSMSGRTVDRYIQLLRLPTWLQDCVDRGEVGLVLALKCERLDRATLESIEAKILTGVHPKKLIKSALDEKPTSHAVGVETDTEVNPYDEFLDTAAWFLNWLDDDIDSIVGTAAVDLDIVATLDRMIQTCTAVRDGEATLCESS</sequence>
<dbReference type="PANTHER" id="PTHR33375">
    <property type="entry name" value="CHROMOSOME-PARTITIONING PROTEIN PARB-RELATED"/>
    <property type="match status" value="1"/>
</dbReference>
<dbReference type="GO" id="GO:0007059">
    <property type="term" value="P:chromosome segregation"/>
    <property type="evidence" value="ECO:0007669"/>
    <property type="project" value="TreeGrafter"/>
</dbReference>
<evidence type="ECO:0000313" key="2">
    <source>
        <dbReference type="EMBL" id="TWU35661.1"/>
    </source>
</evidence>
<dbReference type="Gene3D" id="1.10.10.2830">
    <property type="match status" value="1"/>
</dbReference>
<dbReference type="SMART" id="SM00470">
    <property type="entry name" value="ParB"/>
    <property type="match status" value="1"/>
</dbReference>
<dbReference type="AlphaFoldDB" id="A0A5C6DJA3"/>
<dbReference type="OrthoDB" id="9800801at2"/>
<feature type="domain" description="ParB-like N-terminal" evidence="1">
    <location>
        <begin position="4"/>
        <end position="92"/>
    </location>
</feature>
<dbReference type="PANTHER" id="PTHR33375:SF1">
    <property type="entry name" value="CHROMOSOME-PARTITIONING PROTEIN PARB-RELATED"/>
    <property type="match status" value="1"/>
</dbReference>
<dbReference type="Pfam" id="PF02195">
    <property type="entry name" value="ParB_N"/>
    <property type="match status" value="1"/>
</dbReference>
<comment type="caution">
    <text evidence="2">The sequence shown here is derived from an EMBL/GenBank/DDBJ whole genome shotgun (WGS) entry which is preliminary data.</text>
</comment>
<dbReference type="SUPFAM" id="SSF109709">
    <property type="entry name" value="KorB DNA-binding domain-like"/>
    <property type="match status" value="1"/>
</dbReference>
<dbReference type="GO" id="GO:0005694">
    <property type="term" value="C:chromosome"/>
    <property type="evidence" value="ECO:0007669"/>
    <property type="project" value="TreeGrafter"/>
</dbReference>
<keyword evidence="3" id="KW-1185">Reference proteome</keyword>
<organism evidence="2 3">
    <name type="scientific">Novipirellula aureliae</name>
    <dbReference type="NCBI Taxonomy" id="2527966"/>
    <lineage>
        <taxon>Bacteria</taxon>
        <taxon>Pseudomonadati</taxon>
        <taxon>Planctomycetota</taxon>
        <taxon>Planctomycetia</taxon>
        <taxon>Pirellulales</taxon>
        <taxon>Pirellulaceae</taxon>
        <taxon>Novipirellula</taxon>
    </lineage>
</organism>
<gene>
    <name evidence="2" type="primary">noc_3</name>
    <name evidence="2" type="ORF">Q31b_50960</name>
</gene>
<evidence type="ECO:0000259" key="1">
    <source>
        <dbReference type="SMART" id="SM00470"/>
    </source>
</evidence>
<accession>A0A5C6DJA3</accession>
<proteinExistence type="predicted"/>
<dbReference type="SUPFAM" id="SSF110849">
    <property type="entry name" value="ParB/Sulfiredoxin"/>
    <property type="match status" value="1"/>
</dbReference>
<dbReference type="EMBL" id="SJPY01000009">
    <property type="protein sequence ID" value="TWU35661.1"/>
    <property type="molecule type" value="Genomic_DNA"/>
</dbReference>
<reference evidence="2 3" key="1">
    <citation type="submission" date="2019-02" db="EMBL/GenBank/DDBJ databases">
        <title>Deep-cultivation of Planctomycetes and their phenomic and genomic characterization uncovers novel biology.</title>
        <authorList>
            <person name="Wiegand S."/>
            <person name="Jogler M."/>
            <person name="Boedeker C."/>
            <person name="Pinto D."/>
            <person name="Vollmers J."/>
            <person name="Rivas-Marin E."/>
            <person name="Kohn T."/>
            <person name="Peeters S.H."/>
            <person name="Heuer A."/>
            <person name="Rast P."/>
            <person name="Oberbeckmann S."/>
            <person name="Bunk B."/>
            <person name="Jeske O."/>
            <person name="Meyerdierks A."/>
            <person name="Storesund J.E."/>
            <person name="Kallscheuer N."/>
            <person name="Luecker S."/>
            <person name="Lage O.M."/>
            <person name="Pohl T."/>
            <person name="Merkel B.J."/>
            <person name="Hornburger P."/>
            <person name="Mueller R.-W."/>
            <person name="Bruemmer F."/>
            <person name="Labrenz M."/>
            <person name="Spormann A.M."/>
            <person name="Op Den Camp H."/>
            <person name="Overmann J."/>
            <person name="Amann R."/>
            <person name="Jetten M.S.M."/>
            <person name="Mascher T."/>
            <person name="Medema M.H."/>
            <person name="Devos D.P."/>
            <person name="Kaster A.-K."/>
            <person name="Ovreas L."/>
            <person name="Rohde M."/>
            <person name="Galperin M.Y."/>
            <person name="Jogler C."/>
        </authorList>
    </citation>
    <scope>NUCLEOTIDE SEQUENCE [LARGE SCALE GENOMIC DNA]</scope>
    <source>
        <strain evidence="2 3">Q31b</strain>
    </source>
</reference>
<dbReference type="Gene3D" id="3.90.1530.10">
    <property type="entry name" value="Conserved hypothetical protein from pyrococcus furiosus pfu- 392566-001, ParB domain"/>
    <property type="match status" value="1"/>
</dbReference>
<protein>
    <submittedName>
        <fullName evidence="2">Nucleoid occlusion protein</fullName>
    </submittedName>
</protein>
<name>A0A5C6DJA3_9BACT</name>
<dbReference type="Proteomes" id="UP000315471">
    <property type="component" value="Unassembled WGS sequence"/>
</dbReference>
<dbReference type="InterPro" id="IPR003115">
    <property type="entry name" value="ParB_N"/>
</dbReference>
<dbReference type="InterPro" id="IPR050336">
    <property type="entry name" value="Chromosome_partition/occlusion"/>
</dbReference>
<dbReference type="RefSeq" id="WP_146602202.1">
    <property type="nucleotide sequence ID" value="NZ_SJPY01000009.1"/>
</dbReference>